<feature type="transmembrane region" description="Helical" evidence="1">
    <location>
        <begin position="250"/>
        <end position="271"/>
    </location>
</feature>
<keyword evidence="1" id="KW-1133">Transmembrane helix</keyword>
<evidence type="ECO:0000313" key="4">
    <source>
        <dbReference type="Proteomes" id="UP000580474"/>
    </source>
</evidence>
<keyword evidence="1" id="KW-0812">Transmembrane</keyword>
<keyword evidence="4" id="KW-1185">Reference proteome</keyword>
<dbReference type="Proteomes" id="UP000580474">
    <property type="component" value="Unassembled WGS sequence"/>
</dbReference>
<reference evidence="3 4" key="1">
    <citation type="submission" date="2020-08" db="EMBL/GenBank/DDBJ databases">
        <title>Sequencing the genomes of 1000 actinobacteria strains.</title>
        <authorList>
            <person name="Klenk H.-P."/>
        </authorList>
    </citation>
    <scope>NUCLEOTIDE SEQUENCE [LARGE SCALE GENOMIC DNA]</scope>
    <source>
        <strain evidence="3 4">DSM 45582</strain>
    </source>
</reference>
<feature type="transmembrane region" description="Helical" evidence="1">
    <location>
        <begin position="40"/>
        <end position="60"/>
    </location>
</feature>
<feature type="transmembrane region" description="Helical" evidence="1">
    <location>
        <begin position="137"/>
        <end position="159"/>
    </location>
</feature>
<sequence>MHVRVLPAVAAVVVAVALVVLLFVPYVAREHRRRGELRPGTLLLFLAAVLYALGLVAYVLVPLPPVGPGFCDVFGELRPQWRPFAGFDGLRRPGDWAELTGLLADPAVQQFGFNIVLFVPLGMFVRHLLREGFGGTVLAGFMVSLGVELTQITGIWFLYPCPYRLFDVDDLMANTFGALVGALLARVLRLVPGQHSGTEPGSPRPVGTYRRLLGMGCDVLLLWWLGVALARGADLLLRLGGVRLDPAAQVWVESAALWFVPAVLLLIATAAGRGSTLGQHAVLLRCVEDGSGVEDGRGPAVRRVLLRWLAGLGGFALVEGLINVVWPVAGTAFAVAWFAVHALSVPRSHHHRGLTGSLTGTDVVDSRALNAPAE</sequence>
<dbReference type="PANTHER" id="PTHR36834">
    <property type="entry name" value="MEMBRANE PROTEIN-RELATED"/>
    <property type="match status" value="1"/>
</dbReference>
<evidence type="ECO:0000256" key="1">
    <source>
        <dbReference type="SAM" id="Phobius"/>
    </source>
</evidence>
<keyword evidence="1" id="KW-0472">Membrane</keyword>
<dbReference type="InterPro" id="IPR006976">
    <property type="entry name" value="VanZ-like"/>
</dbReference>
<dbReference type="Pfam" id="PF04892">
    <property type="entry name" value="VanZ"/>
    <property type="match status" value="1"/>
</dbReference>
<dbReference type="AlphaFoldDB" id="A0A840NID3"/>
<gene>
    <name evidence="3" type="ORF">BJ969_004432</name>
</gene>
<evidence type="ECO:0000259" key="2">
    <source>
        <dbReference type="Pfam" id="PF04892"/>
    </source>
</evidence>
<feature type="domain" description="VanZ-like" evidence="2">
    <location>
        <begin position="49"/>
        <end position="188"/>
    </location>
</feature>
<proteinExistence type="predicted"/>
<dbReference type="PANTHER" id="PTHR36834:SF1">
    <property type="entry name" value="INTEGRAL MEMBRANE PROTEIN"/>
    <property type="match status" value="1"/>
</dbReference>
<feature type="transmembrane region" description="Helical" evidence="1">
    <location>
        <begin position="212"/>
        <end position="230"/>
    </location>
</feature>
<dbReference type="EMBL" id="JACHIV010000001">
    <property type="protein sequence ID" value="MBB5071344.1"/>
    <property type="molecule type" value="Genomic_DNA"/>
</dbReference>
<dbReference type="InterPro" id="IPR053150">
    <property type="entry name" value="Teicoplanin_resist-assoc"/>
</dbReference>
<feature type="transmembrane region" description="Helical" evidence="1">
    <location>
        <begin position="171"/>
        <end position="191"/>
    </location>
</feature>
<feature type="transmembrane region" description="Helical" evidence="1">
    <location>
        <begin position="304"/>
        <end position="322"/>
    </location>
</feature>
<feature type="transmembrane region" description="Helical" evidence="1">
    <location>
        <begin position="107"/>
        <end position="125"/>
    </location>
</feature>
<dbReference type="RefSeq" id="WP_184481620.1">
    <property type="nucleotide sequence ID" value="NZ_JACHIV010000001.1"/>
</dbReference>
<comment type="caution">
    <text evidence="3">The sequence shown here is derived from an EMBL/GenBank/DDBJ whole genome shotgun (WGS) entry which is preliminary data.</text>
</comment>
<feature type="transmembrane region" description="Helical" evidence="1">
    <location>
        <begin position="6"/>
        <end position="28"/>
    </location>
</feature>
<evidence type="ECO:0000313" key="3">
    <source>
        <dbReference type="EMBL" id="MBB5071344.1"/>
    </source>
</evidence>
<organism evidence="3 4">
    <name type="scientific">Saccharopolyspora gloriosae</name>
    <dbReference type="NCBI Taxonomy" id="455344"/>
    <lineage>
        <taxon>Bacteria</taxon>
        <taxon>Bacillati</taxon>
        <taxon>Actinomycetota</taxon>
        <taxon>Actinomycetes</taxon>
        <taxon>Pseudonocardiales</taxon>
        <taxon>Pseudonocardiaceae</taxon>
        <taxon>Saccharopolyspora</taxon>
    </lineage>
</organism>
<accession>A0A840NID3</accession>
<name>A0A840NID3_9PSEU</name>
<protein>
    <submittedName>
        <fullName evidence="3">Glycopeptide antibiotics resistance protein</fullName>
    </submittedName>
</protein>